<name>A0AA39CNC7_9EURO</name>
<protein>
    <recommendedName>
        <fullName evidence="7">Major facilitator superfamily (MFS) profile domain-containing protein</fullName>
    </recommendedName>
</protein>
<accession>A0AA39CNC7</accession>
<feature type="transmembrane region" description="Helical" evidence="6">
    <location>
        <begin position="115"/>
        <end position="138"/>
    </location>
</feature>
<feature type="transmembrane region" description="Helical" evidence="6">
    <location>
        <begin position="177"/>
        <end position="197"/>
    </location>
</feature>
<feature type="transmembrane region" description="Helical" evidence="6">
    <location>
        <begin position="45"/>
        <end position="62"/>
    </location>
</feature>
<keyword evidence="4 6" id="KW-1133">Transmembrane helix</keyword>
<dbReference type="PANTHER" id="PTHR43791:SF47">
    <property type="entry name" value="MAJOR FACILITATOR SUPERFAMILY (MFS) PROFILE DOMAIN-CONTAINING PROTEIN-RELATED"/>
    <property type="match status" value="1"/>
</dbReference>
<feature type="transmembrane region" description="Helical" evidence="6">
    <location>
        <begin position="400"/>
        <end position="422"/>
    </location>
</feature>
<keyword evidence="5 6" id="KW-0472">Membrane</keyword>
<dbReference type="AlphaFoldDB" id="A0AA39CNC7"/>
<feature type="transmembrane region" description="Helical" evidence="6">
    <location>
        <begin position="377"/>
        <end position="394"/>
    </location>
</feature>
<feature type="transmembrane region" description="Helical" evidence="6">
    <location>
        <begin position="310"/>
        <end position="335"/>
    </location>
</feature>
<feature type="transmembrane region" description="Helical" evidence="6">
    <location>
        <begin position="235"/>
        <end position="258"/>
    </location>
</feature>
<proteinExistence type="predicted"/>
<evidence type="ECO:0000256" key="5">
    <source>
        <dbReference type="ARBA" id="ARBA00023136"/>
    </source>
</evidence>
<dbReference type="PROSITE" id="PS50850">
    <property type="entry name" value="MFS"/>
    <property type="match status" value="1"/>
</dbReference>
<dbReference type="GO" id="GO:0022857">
    <property type="term" value="F:transmembrane transporter activity"/>
    <property type="evidence" value="ECO:0007669"/>
    <property type="project" value="InterPro"/>
</dbReference>
<dbReference type="GO" id="GO:0016020">
    <property type="term" value="C:membrane"/>
    <property type="evidence" value="ECO:0007669"/>
    <property type="project" value="UniProtKB-SubCell"/>
</dbReference>
<dbReference type="InterPro" id="IPR011701">
    <property type="entry name" value="MFS"/>
</dbReference>
<feature type="transmembrane region" description="Helical" evidence="6">
    <location>
        <begin position="144"/>
        <end position="165"/>
    </location>
</feature>
<dbReference type="InterPro" id="IPR036259">
    <property type="entry name" value="MFS_trans_sf"/>
</dbReference>
<organism evidence="8 9">
    <name type="scientific">Cladophialophora chaetospira</name>
    <dbReference type="NCBI Taxonomy" id="386627"/>
    <lineage>
        <taxon>Eukaryota</taxon>
        <taxon>Fungi</taxon>
        <taxon>Dikarya</taxon>
        <taxon>Ascomycota</taxon>
        <taxon>Pezizomycotina</taxon>
        <taxon>Eurotiomycetes</taxon>
        <taxon>Chaetothyriomycetidae</taxon>
        <taxon>Chaetothyriales</taxon>
        <taxon>Herpotrichiellaceae</taxon>
        <taxon>Cladophialophora</taxon>
    </lineage>
</organism>
<dbReference type="InterPro" id="IPR020846">
    <property type="entry name" value="MFS_dom"/>
</dbReference>
<keyword evidence="3 6" id="KW-0812">Transmembrane</keyword>
<evidence type="ECO:0000313" key="9">
    <source>
        <dbReference type="Proteomes" id="UP001172673"/>
    </source>
</evidence>
<feature type="transmembrane region" description="Helical" evidence="6">
    <location>
        <begin position="341"/>
        <end position="365"/>
    </location>
</feature>
<comment type="caution">
    <text evidence="8">The sequence shown here is derived from an EMBL/GenBank/DDBJ whole genome shotgun (WGS) entry which is preliminary data.</text>
</comment>
<keyword evidence="2" id="KW-0813">Transport</keyword>
<feature type="transmembrane region" description="Helical" evidence="6">
    <location>
        <begin position="434"/>
        <end position="455"/>
    </location>
</feature>
<gene>
    <name evidence="8" type="ORF">H2200_001774</name>
</gene>
<evidence type="ECO:0000259" key="7">
    <source>
        <dbReference type="PROSITE" id="PS50850"/>
    </source>
</evidence>
<feature type="domain" description="Major facilitator superfamily (MFS) profile" evidence="7">
    <location>
        <begin position="49"/>
        <end position="487"/>
    </location>
</feature>
<evidence type="ECO:0000256" key="2">
    <source>
        <dbReference type="ARBA" id="ARBA00022448"/>
    </source>
</evidence>
<dbReference type="Gene3D" id="1.20.1250.20">
    <property type="entry name" value="MFS general substrate transporter like domains"/>
    <property type="match status" value="2"/>
</dbReference>
<dbReference type="Pfam" id="PF07690">
    <property type="entry name" value="MFS_1"/>
    <property type="match status" value="1"/>
</dbReference>
<dbReference type="Proteomes" id="UP001172673">
    <property type="component" value="Unassembled WGS sequence"/>
</dbReference>
<comment type="subcellular location">
    <subcellularLocation>
        <location evidence="1">Membrane</location>
        <topology evidence="1">Multi-pass membrane protein</topology>
    </subcellularLocation>
</comment>
<sequence>MEKDLSVTEKQHVEFGSEALPPRPTWDAIISSFSDKEARALKRKIDLRLVVVLGAMYCVSLMDRNNLGNAAITGMSGDLNLIGNRYNLIVLVFFITYVTIQPIAVTLCRFMGPRIFIPTIVMLWGVLLIGFGFVQHWYQLLPLRVILGALEGGLLPSCVYLMSTWYIRHELQFRNSLFYALGVVASAFNGIMSYGFAQMNGLGAGPAWMGLHFGPTKENPQAPDGTEKGLAGWRWIFIMQGILTCLVAVVGYVFTVDFPEMTLKQRYRIRFLSQREVEYMVARVEKDREDVVLEKFHLKAYLKNALDLKLWGFASLAMFSVGPAYAIALFLPIILKDTLGFNTAQALCLTAPPQIAAIIVIMIFAHFSDKWKLRFPFVLTNGCFILIGCGLLGWTKAVGVRYFGAFLVAIGANANVPAILTWQANNVRGQWKRAFVSALNVSLAGCGGIMGTTVFPYIPGLITAMLCGGLIMTLTIVMALYFAWSNKKADEGKSVIEGLEGFRFTL</sequence>
<evidence type="ECO:0000256" key="4">
    <source>
        <dbReference type="ARBA" id="ARBA00022989"/>
    </source>
</evidence>
<dbReference type="SUPFAM" id="SSF103473">
    <property type="entry name" value="MFS general substrate transporter"/>
    <property type="match status" value="1"/>
</dbReference>
<evidence type="ECO:0000256" key="1">
    <source>
        <dbReference type="ARBA" id="ARBA00004141"/>
    </source>
</evidence>
<reference evidence="8" key="1">
    <citation type="submission" date="2022-10" db="EMBL/GenBank/DDBJ databases">
        <title>Culturing micro-colonial fungi from biological soil crusts in the Mojave desert and describing Neophaeococcomyces mojavensis, and introducing the new genera and species Taxawa tesnikishii.</title>
        <authorList>
            <person name="Kurbessoian T."/>
            <person name="Stajich J.E."/>
        </authorList>
    </citation>
    <scope>NUCLEOTIDE SEQUENCE</scope>
    <source>
        <strain evidence="8">TK_41</strain>
    </source>
</reference>
<evidence type="ECO:0000313" key="8">
    <source>
        <dbReference type="EMBL" id="KAJ9615698.1"/>
    </source>
</evidence>
<evidence type="ECO:0000256" key="3">
    <source>
        <dbReference type="ARBA" id="ARBA00022692"/>
    </source>
</evidence>
<feature type="transmembrane region" description="Helical" evidence="6">
    <location>
        <begin position="461"/>
        <end position="484"/>
    </location>
</feature>
<keyword evidence="9" id="KW-1185">Reference proteome</keyword>
<evidence type="ECO:0000256" key="6">
    <source>
        <dbReference type="SAM" id="Phobius"/>
    </source>
</evidence>
<dbReference type="PANTHER" id="PTHR43791">
    <property type="entry name" value="PERMEASE-RELATED"/>
    <property type="match status" value="1"/>
</dbReference>
<dbReference type="EMBL" id="JAPDRK010000002">
    <property type="protein sequence ID" value="KAJ9615698.1"/>
    <property type="molecule type" value="Genomic_DNA"/>
</dbReference>
<feature type="transmembrane region" description="Helical" evidence="6">
    <location>
        <begin position="86"/>
        <end position="108"/>
    </location>
</feature>